<reference evidence="1" key="2">
    <citation type="journal article" date="2019" name="Mol. Phylogenet. Evol.">
        <title>Reassessment of the classification of bryopsidales (chlorophyta) based on chloroplast phylogenomic analyses.</title>
        <authorList>
            <person name="Cremen M.C."/>
            <person name="Leliaert F."/>
            <person name="West J."/>
            <person name="Lam D.W."/>
            <person name="Shimada S."/>
            <person name="Lopez-Bautista J.M."/>
            <person name="Verbruggen H."/>
        </authorList>
    </citation>
    <scope>NUCLEOTIDE SEQUENCE</scope>
</reference>
<dbReference type="EMBL" id="MH591100">
    <property type="protein sequence ID" value="AYC64589.1"/>
    <property type="molecule type" value="Genomic_DNA"/>
</dbReference>
<geneLocation type="chloroplast" evidence="1"/>
<keyword evidence="1" id="KW-0150">Chloroplast</keyword>
<gene>
    <name evidence="1" type="primary">orf157</name>
</gene>
<name>A0A386AYR9_9CHLO</name>
<proteinExistence type="predicted"/>
<evidence type="ECO:0000313" key="1">
    <source>
        <dbReference type="EMBL" id="AYC64589.1"/>
    </source>
</evidence>
<protein>
    <submittedName>
        <fullName evidence="1">Uncharacterized protein</fullName>
    </submittedName>
</protein>
<reference evidence="1" key="1">
    <citation type="submission" date="2018-07" db="EMBL/GenBank/DDBJ databases">
        <authorList>
            <person name="Quirk P.G."/>
            <person name="Krulwich T.A."/>
        </authorList>
    </citation>
    <scope>NUCLEOTIDE SEQUENCE</scope>
</reference>
<dbReference type="AlphaFoldDB" id="A0A386AYR9"/>
<accession>A0A386AYR9</accession>
<organism evidence="1">
    <name type="scientific">Pseudoderbesia arbuscula</name>
    <dbReference type="NCBI Taxonomy" id="2320809"/>
    <lineage>
        <taxon>Eukaryota</taxon>
        <taxon>Viridiplantae</taxon>
        <taxon>Chlorophyta</taxon>
        <taxon>core chlorophytes</taxon>
        <taxon>Ulvophyceae</taxon>
        <taxon>TCBD clade</taxon>
        <taxon>Bryopsidales</taxon>
        <taxon>Bryopsidineae</taxon>
        <taxon>Bryopsidaceae</taxon>
        <taxon>Pseudoderbesia</taxon>
    </lineage>
</organism>
<sequence>MSTDFSLITCTQKPPKYLIQQIEQFLQNNQIHYTIERQESSWWFETNSQILDGGLLLQIEAYPEVIQNLKNFYDIQLVDYVYTIWKEQKSRRIDMEYIQCLFNLTWKIVQENTNDFALDMNNSVILRRHKNQLQVKPKFLKYLAGKIDLTYVRLECD</sequence>
<keyword evidence="1" id="KW-0934">Plastid</keyword>